<dbReference type="AlphaFoldDB" id="A0A381P2A1"/>
<feature type="domain" description="DUF3048" evidence="3">
    <location>
        <begin position="458"/>
        <end position="556"/>
    </location>
</feature>
<dbReference type="InterPro" id="IPR021416">
    <property type="entry name" value="DUF3048_N"/>
</dbReference>
<dbReference type="EMBL" id="UINC01000754">
    <property type="protein sequence ID" value="SUZ60607.1"/>
    <property type="molecule type" value="Genomic_DNA"/>
</dbReference>
<organism evidence="4">
    <name type="scientific">marine metagenome</name>
    <dbReference type="NCBI Taxonomy" id="408172"/>
    <lineage>
        <taxon>unclassified sequences</taxon>
        <taxon>metagenomes</taxon>
        <taxon>ecological metagenomes</taxon>
    </lineage>
</organism>
<evidence type="ECO:0008006" key="5">
    <source>
        <dbReference type="Google" id="ProtNLM"/>
    </source>
</evidence>
<protein>
    <recommendedName>
        <fullName evidence="5">DUF3048 domain-containing protein</fullName>
    </recommendedName>
</protein>
<keyword evidence="1" id="KW-0175">Coiled coil</keyword>
<accession>A0A381P2A1</accession>
<name>A0A381P2A1_9ZZZZ</name>
<evidence type="ECO:0000256" key="1">
    <source>
        <dbReference type="SAM" id="Coils"/>
    </source>
</evidence>
<dbReference type="Gene3D" id="3.50.90.10">
    <property type="entry name" value="YerB-like"/>
    <property type="match status" value="1"/>
</dbReference>
<dbReference type="InterPro" id="IPR023158">
    <property type="entry name" value="YerB-like_sf"/>
</dbReference>
<evidence type="ECO:0000259" key="3">
    <source>
        <dbReference type="Pfam" id="PF17479"/>
    </source>
</evidence>
<dbReference type="InterPro" id="IPR035328">
    <property type="entry name" value="DUF3048_C"/>
</dbReference>
<proteinExistence type="predicted"/>
<evidence type="ECO:0000313" key="4">
    <source>
        <dbReference type="EMBL" id="SUZ60607.1"/>
    </source>
</evidence>
<sequence>MAVVALAAVPALAGAFDEEIAALRDDIADHHDLIGDQEDLIADHHDLIGDQEDLIADHHDLIGDQEDLIADHHDRIGELEGDLVDLDHQIAETDDLIGDEATELRILEVRLELLADRFARILTSRDEPAFLHRTMAVDAYLQNNERMNAVLTQSAHLANDALEGVRDQIIYDSVIEEAQNRLDLVDAELRLAADSVRGLHALKAEAEQRRVQAMASRSATEDAKPAVREAIGRVYDDIADARSTIANLETRILEQEAQIPELEAQIQELEAQIQEFERLDVTRTWAGLQGNDIPRPALAVKIDNVTRAHPQSGVNQADVVYEELVEGGVTRLVAVFQSTSAETVGPIRSARTSDPQLLSGFDRPLFAYSGANRGTRQELATSSMVDVGYSALTDDYWRDKSRRPPHNLYVSPDTLWAHHTDRTGVPPAPFLYRHVGQAHHPDAEEAAGVSIDFGLTEVDYEWDGTGWARTHGGNPHVDHSGTRVAPANVVVQFISYGWSKADSRSPEARTTGSGEAWVFTDGHVVRGQWSRPDEALPAVFTADGKPVRLTPGNTWVALAKSGTADWWD</sequence>
<evidence type="ECO:0000259" key="2">
    <source>
        <dbReference type="Pfam" id="PF11258"/>
    </source>
</evidence>
<dbReference type="SUPFAM" id="SSF159774">
    <property type="entry name" value="YerB-like"/>
    <property type="match status" value="1"/>
</dbReference>
<dbReference type="Pfam" id="PF17479">
    <property type="entry name" value="DUF3048_C"/>
    <property type="match status" value="1"/>
</dbReference>
<feature type="coiled-coil region" evidence="1">
    <location>
        <begin position="238"/>
        <end position="279"/>
    </location>
</feature>
<feature type="domain" description="DUF3048" evidence="2">
    <location>
        <begin position="294"/>
        <end position="421"/>
    </location>
</feature>
<gene>
    <name evidence="4" type="ORF">METZ01_LOCUS13461</name>
</gene>
<dbReference type="Pfam" id="PF11258">
    <property type="entry name" value="DUF3048"/>
    <property type="match status" value="1"/>
</dbReference>
<reference evidence="4" key="1">
    <citation type="submission" date="2018-05" db="EMBL/GenBank/DDBJ databases">
        <authorList>
            <person name="Lanie J.A."/>
            <person name="Ng W.-L."/>
            <person name="Kazmierczak K.M."/>
            <person name="Andrzejewski T.M."/>
            <person name="Davidsen T.M."/>
            <person name="Wayne K.J."/>
            <person name="Tettelin H."/>
            <person name="Glass J.I."/>
            <person name="Rusch D."/>
            <person name="Podicherti R."/>
            <person name="Tsui H.-C.T."/>
            <person name="Winkler M.E."/>
        </authorList>
    </citation>
    <scope>NUCLEOTIDE SEQUENCE</scope>
</reference>